<organism evidence="3">
    <name type="scientific">Soboliphyme baturini</name>
    <dbReference type="NCBI Taxonomy" id="241478"/>
    <lineage>
        <taxon>Eukaryota</taxon>
        <taxon>Metazoa</taxon>
        <taxon>Ecdysozoa</taxon>
        <taxon>Nematoda</taxon>
        <taxon>Enoplea</taxon>
        <taxon>Dorylaimia</taxon>
        <taxon>Dioctophymatida</taxon>
        <taxon>Dioctophymatoidea</taxon>
        <taxon>Soboliphymatidae</taxon>
        <taxon>Soboliphyme</taxon>
    </lineage>
</organism>
<protein>
    <submittedName>
        <fullName evidence="1 3">Uncharacterized protein</fullName>
    </submittedName>
</protein>
<sequence length="97" mass="10906">MPVRNALPDVSFRGHAETGKASDLSKEAHFSRLYPGSKFCSDDSPLMTVVPSRCLPPPFRACGYSFADWCLRRRFVGLLQPSLCCHVPGWQRAMSRF</sequence>
<reference evidence="3" key="1">
    <citation type="submission" date="2016-06" db="UniProtKB">
        <authorList>
            <consortium name="WormBaseParasite"/>
        </authorList>
    </citation>
    <scope>IDENTIFICATION</scope>
</reference>
<dbReference type="OrthoDB" id="19938at2759"/>
<gene>
    <name evidence="1" type="ORF">SBAD_LOCUS5431</name>
</gene>
<dbReference type="Proteomes" id="UP000270296">
    <property type="component" value="Unassembled WGS sequence"/>
</dbReference>
<dbReference type="EMBL" id="UZAM01008985">
    <property type="protein sequence ID" value="VDP07204.1"/>
    <property type="molecule type" value="Genomic_DNA"/>
</dbReference>
<dbReference type="AlphaFoldDB" id="A0A183IP84"/>
<proteinExistence type="predicted"/>
<evidence type="ECO:0000313" key="1">
    <source>
        <dbReference type="EMBL" id="VDP07204.1"/>
    </source>
</evidence>
<accession>A0A183IP84</accession>
<reference evidence="1 2" key="2">
    <citation type="submission" date="2018-11" db="EMBL/GenBank/DDBJ databases">
        <authorList>
            <consortium name="Pathogen Informatics"/>
        </authorList>
    </citation>
    <scope>NUCLEOTIDE SEQUENCE [LARGE SCALE GENOMIC DNA]</scope>
</reference>
<evidence type="ECO:0000313" key="2">
    <source>
        <dbReference type="Proteomes" id="UP000270296"/>
    </source>
</evidence>
<evidence type="ECO:0000313" key="3">
    <source>
        <dbReference type="WBParaSite" id="SBAD_0000565101-mRNA-1"/>
    </source>
</evidence>
<name>A0A183IP84_9BILA</name>
<keyword evidence="2" id="KW-1185">Reference proteome</keyword>
<dbReference type="WBParaSite" id="SBAD_0000565101-mRNA-1">
    <property type="protein sequence ID" value="SBAD_0000565101-mRNA-1"/>
    <property type="gene ID" value="SBAD_0000565101"/>
</dbReference>